<evidence type="ECO:0000313" key="2">
    <source>
        <dbReference type="EMBL" id="CRK99401.1"/>
    </source>
</evidence>
<accession>A0A1J1ILR4</accession>
<reference evidence="2 3" key="1">
    <citation type="submission" date="2015-04" db="EMBL/GenBank/DDBJ databases">
        <authorList>
            <person name="Syromyatnikov M.Y."/>
            <person name="Popov V.N."/>
        </authorList>
    </citation>
    <scope>NUCLEOTIDE SEQUENCE [LARGE SCALE GENOMIC DNA]</scope>
</reference>
<gene>
    <name evidence="2" type="ORF">CLUMA_CG012767</name>
</gene>
<keyword evidence="3" id="KW-1185">Reference proteome</keyword>
<protein>
    <submittedName>
        <fullName evidence="2">CLUMA_CG012767, isoform A</fullName>
    </submittedName>
</protein>
<dbReference type="AlphaFoldDB" id="A0A1J1ILR4"/>
<name>A0A1J1ILR4_9DIPT</name>
<dbReference type="Proteomes" id="UP000183832">
    <property type="component" value="Unassembled WGS sequence"/>
</dbReference>
<keyword evidence="1" id="KW-0472">Membrane</keyword>
<keyword evidence="1" id="KW-0812">Transmembrane</keyword>
<evidence type="ECO:0000313" key="3">
    <source>
        <dbReference type="Proteomes" id="UP000183832"/>
    </source>
</evidence>
<feature type="transmembrane region" description="Helical" evidence="1">
    <location>
        <begin position="54"/>
        <end position="73"/>
    </location>
</feature>
<dbReference type="EMBL" id="CVRI01000050">
    <property type="protein sequence ID" value="CRK99401.1"/>
    <property type="molecule type" value="Genomic_DNA"/>
</dbReference>
<sequence>MECLSGILHKIRKSLICSAVDRFEQCNKLSSHTQRISNNVNSLLDKNRDTTQRYLFVFVMRELIVLPIAKVSIRMKMEFNVHHFMTQRFVLILIELRTFSIQSLLSFLFGFSFIHQMKQWKLHSMESTFHADQYRTIVVSTRGASNLVCFSFLCNKASEGIRGGSHKLKKT</sequence>
<evidence type="ECO:0000256" key="1">
    <source>
        <dbReference type="SAM" id="Phobius"/>
    </source>
</evidence>
<proteinExistence type="predicted"/>
<organism evidence="2 3">
    <name type="scientific">Clunio marinus</name>
    <dbReference type="NCBI Taxonomy" id="568069"/>
    <lineage>
        <taxon>Eukaryota</taxon>
        <taxon>Metazoa</taxon>
        <taxon>Ecdysozoa</taxon>
        <taxon>Arthropoda</taxon>
        <taxon>Hexapoda</taxon>
        <taxon>Insecta</taxon>
        <taxon>Pterygota</taxon>
        <taxon>Neoptera</taxon>
        <taxon>Endopterygota</taxon>
        <taxon>Diptera</taxon>
        <taxon>Nematocera</taxon>
        <taxon>Chironomoidea</taxon>
        <taxon>Chironomidae</taxon>
        <taxon>Clunio</taxon>
    </lineage>
</organism>
<feature type="transmembrane region" description="Helical" evidence="1">
    <location>
        <begin position="89"/>
        <end position="114"/>
    </location>
</feature>
<keyword evidence="1" id="KW-1133">Transmembrane helix</keyword>